<evidence type="ECO:0000313" key="4">
    <source>
        <dbReference type="EMBL" id="MDZ5493633.1"/>
    </source>
</evidence>
<feature type="domain" description="Ferritin/DPS" evidence="3">
    <location>
        <begin position="18"/>
        <end position="154"/>
    </location>
</feature>
<dbReference type="PRINTS" id="PR01346">
    <property type="entry name" value="HELNAPAPROT"/>
</dbReference>
<dbReference type="InterPro" id="IPR012347">
    <property type="entry name" value="Ferritin-like"/>
</dbReference>
<dbReference type="InterPro" id="IPR002177">
    <property type="entry name" value="DPS_DNA-bd"/>
</dbReference>
<reference evidence="4 5" key="1">
    <citation type="submission" date="2023-12" db="EMBL/GenBank/DDBJ databases">
        <title>Micromonospora sp. nov., isolated from Atacama Desert.</title>
        <authorList>
            <person name="Carro L."/>
            <person name="Golinska P."/>
            <person name="Klenk H.-P."/>
            <person name="Goodfellow M."/>
        </authorList>
    </citation>
    <scope>NUCLEOTIDE SEQUENCE [LARGE SCALE GENOMIC DNA]</scope>
    <source>
        <strain evidence="4 5">4G53</strain>
    </source>
</reference>
<dbReference type="PROSITE" id="PS00818">
    <property type="entry name" value="DPS_1"/>
    <property type="match status" value="1"/>
</dbReference>
<organism evidence="4 5">
    <name type="scientific">Micromonospora sicca</name>
    <dbReference type="NCBI Taxonomy" id="2202420"/>
    <lineage>
        <taxon>Bacteria</taxon>
        <taxon>Bacillati</taxon>
        <taxon>Actinomycetota</taxon>
        <taxon>Actinomycetes</taxon>
        <taxon>Micromonosporales</taxon>
        <taxon>Micromonosporaceae</taxon>
        <taxon>Micromonospora</taxon>
    </lineage>
</organism>
<dbReference type="CDD" id="cd01043">
    <property type="entry name" value="DPS"/>
    <property type="match status" value="1"/>
</dbReference>
<gene>
    <name evidence="4" type="ORF">U2F25_29940</name>
</gene>
<dbReference type="PIRSF" id="PIRSF005900">
    <property type="entry name" value="Dps"/>
    <property type="match status" value="1"/>
</dbReference>
<dbReference type="InterPro" id="IPR008331">
    <property type="entry name" value="Ferritin_DPS_dom"/>
</dbReference>
<evidence type="ECO:0000313" key="5">
    <source>
        <dbReference type="Proteomes" id="UP001290101"/>
    </source>
</evidence>
<dbReference type="Proteomes" id="UP001290101">
    <property type="component" value="Unassembled WGS sequence"/>
</dbReference>
<dbReference type="InterPro" id="IPR009078">
    <property type="entry name" value="Ferritin-like_SF"/>
</dbReference>
<dbReference type="SUPFAM" id="SSF47240">
    <property type="entry name" value="Ferritin-like"/>
    <property type="match status" value="1"/>
</dbReference>
<dbReference type="EMBL" id="JAXOTQ010000050">
    <property type="protein sequence ID" value="MDZ5493633.1"/>
    <property type="molecule type" value="Genomic_DNA"/>
</dbReference>
<evidence type="ECO:0000256" key="1">
    <source>
        <dbReference type="ARBA" id="ARBA00009497"/>
    </source>
</evidence>
<sequence>MAIVRGTFSDEARKTTGEALQQVLADLINLGLLAKQAHWNVTGPNFRSLHLQLDEIADLARGFSDQVAERAAAIGFNPDGRAATVAGASTLPDIEHGDIEDGAVVEIISDALLILIRTLRGTVSETAQTDLVSQGLLIEITAAIEKQYWLFQAQH</sequence>
<dbReference type="InterPro" id="IPR023188">
    <property type="entry name" value="DPS_DNA-bd_CS"/>
</dbReference>
<evidence type="ECO:0000256" key="2">
    <source>
        <dbReference type="RuleBase" id="RU003875"/>
    </source>
</evidence>
<dbReference type="Gene3D" id="1.20.1260.10">
    <property type="match status" value="1"/>
</dbReference>
<evidence type="ECO:0000259" key="3">
    <source>
        <dbReference type="Pfam" id="PF00210"/>
    </source>
</evidence>
<proteinExistence type="inferred from homology"/>
<name>A0ABU5JLX9_9ACTN</name>
<protein>
    <submittedName>
        <fullName evidence="4">DNA starvation/stationary phase protection protein</fullName>
    </submittedName>
</protein>
<dbReference type="Pfam" id="PF00210">
    <property type="entry name" value="Ferritin"/>
    <property type="match status" value="1"/>
</dbReference>
<comment type="caution">
    <text evidence="4">The sequence shown here is derived from an EMBL/GenBank/DDBJ whole genome shotgun (WGS) entry which is preliminary data.</text>
</comment>
<dbReference type="PANTHER" id="PTHR42932:SF2">
    <property type="entry name" value="DNA PROTECTION DURING STARVATION PROTEIN 1"/>
    <property type="match status" value="1"/>
</dbReference>
<accession>A0ABU5JLX9</accession>
<comment type="similarity">
    <text evidence="1 2">Belongs to the Dps family.</text>
</comment>
<dbReference type="PANTHER" id="PTHR42932">
    <property type="entry name" value="GENERAL STRESS PROTEIN 20U"/>
    <property type="match status" value="1"/>
</dbReference>
<keyword evidence="5" id="KW-1185">Reference proteome</keyword>